<accession>A0A2I0HN39</accession>
<dbReference type="PANTHER" id="PTHR22835">
    <property type="entry name" value="ZINC FINGER FYVE DOMAIN CONTAINING PROTEIN"/>
    <property type="match status" value="1"/>
</dbReference>
<keyword evidence="2" id="KW-1133">Transmembrane helix</keyword>
<evidence type="ECO:0000313" key="3">
    <source>
        <dbReference type="EMBL" id="PKI33135.1"/>
    </source>
</evidence>
<protein>
    <recommendedName>
        <fullName evidence="5">GDSL esterase/lipase</fullName>
    </recommendedName>
</protein>
<organism evidence="3 4">
    <name type="scientific">Punica granatum</name>
    <name type="common">Pomegranate</name>
    <dbReference type="NCBI Taxonomy" id="22663"/>
    <lineage>
        <taxon>Eukaryota</taxon>
        <taxon>Viridiplantae</taxon>
        <taxon>Streptophyta</taxon>
        <taxon>Embryophyta</taxon>
        <taxon>Tracheophyta</taxon>
        <taxon>Spermatophyta</taxon>
        <taxon>Magnoliopsida</taxon>
        <taxon>eudicotyledons</taxon>
        <taxon>Gunneridae</taxon>
        <taxon>Pentapetalae</taxon>
        <taxon>rosids</taxon>
        <taxon>malvids</taxon>
        <taxon>Myrtales</taxon>
        <taxon>Lythraceae</taxon>
        <taxon>Punica</taxon>
    </lineage>
</organism>
<evidence type="ECO:0008006" key="5">
    <source>
        <dbReference type="Google" id="ProtNLM"/>
    </source>
</evidence>
<evidence type="ECO:0000256" key="1">
    <source>
        <dbReference type="ARBA" id="ARBA00008668"/>
    </source>
</evidence>
<dbReference type="Gene3D" id="3.40.50.1110">
    <property type="entry name" value="SGNH hydrolase"/>
    <property type="match status" value="1"/>
</dbReference>
<dbReference type="AlphaFoldDB" id="A0A2I0HN39"/>
<dbReference type="EMBL" id="PGOL01006949">
    <property type="protein sequence ID" value="PKI33135.1"/>
    <property type="molecule type" value="Genomic_DNA"/>
</dbReference>
<comment type="similarity">
    <text evidence="1">Belongs to the 'GDSL' lipolytic enzyme family.</text>
</comment>
<dbReference type="STRING" id="22663.A0A2I0HN39"/>
<keyword evidence="2" id="KW-0812">Transmembrane</keyword>
<name>A0A2I0HN39_PUNGR</name>
<proteinExistence type="inferred from homology"/>
<gene>
    <name evidence="3" type="ORF">CRG98_046454</name>
</gene>
<dbReference type="Proteomes" id="UP000233551">
    <property type="component" value="Unassembled WGS sequence"/>
</dbReference>
<keyword evidence="2" id="KW-0472">Membrane</keyword>
<feature type="transmembrane region" description="Helical" evidence="2">
    <location>
        <begin position="12"/>
        <end position="33"/>
    </location>
</feature>
<keyword evidence="4" id="KW-1185">Reference proteome</keyword>
<dbReference type="InterPro" id="IPR036514">
    <property type="entry name" value="SGNH_hydro_sf"/>
</dbReference>
<evidence type="ECO:0000313" key="4">
    <source>
        <dbReference type="Proteomes" id="UP000233551"/>
    </source>
</evidence>
<comment type="caution">
    <text evidence="3">The sequence shown here is derived from an EMBL/GenBank/DDBJ whole genome shotgun (WGS) entry which is preliminary data.</text>
</comment>
<dbReference type="PANTHER" id="PTHR22835:SF275">
    <property type="entry name" value="OS01G0331100 PROTEIN"/>
    <property type="match status" value="1"/>
</dbReference>
<sequence>MEDEGQEKSLRISSVSFHISSLWYVLLLCLCVLPGARTRCERKPVIFNFGDSNSDTGGFSAALGVTFKLPFGRAFLREQNGRISDGRLMIDFFCKSFLVTRRKDDNLQVHNY</sequence>
<reference evidence="3 4" key="1">
    <citation type="submission" date="2017-11" db="EMBL/GenBank/DDBJ databases">
        <title>De-novo sequencing of pomegranate (Punica granatum L.) genome.</title>
        <authorList>
            <person name="Akparov Z."/>
            <person name="Amiraslanov A."/>
            <person name="Hajiyeva S."/>
            <person name="Abbasov M."/>
            <person name="Kaur K."/>
            <person name="Hamwieh A."/>
            <person name="Solovyev V."/>
            <person name="Salamov A."/>
            <person name="Braich B."/>
            <person name="Kosarev P."/>
            <person name="Mahmoud A."/>
            <person name="Hajiyev E."/>
            <person name="Babayeva S."/>
            <person name="Izzatullayeva V."/>
            <person name="Mammadov A."/>
            <person name="Mammadov A."/>
            <person name="Sharifova S."/>
            <person name="Ojaghi J."/>
            <person name="Eynullazada K."/>
            <person name="Bayramov B."/>
            <person name="Abdulazimova A."/>
            <person name="Shahmuradov I."/>
        </authorList>
    </citation>
    <scope>NUCLEOTIDE SEQUENCE [LARGE SCALE GENOMIC DNA]</scope>
    <source>
        <strain evidence="4">cv. AG2017</strain>
        <tissue evidence="3">Leaf</tissue>
    </source>
</reference>
<evidence type="ECO:0000256" key="2">
    <source>
        <dbReference type="SAM" id="Phobius"/>
    </source>
</evidence>